<dbReference type="EMBL" id="AZBU02000007">
    <property type="protein sequence ID" value="TKR70484.1"/>
    <property type="molecule type" value="Genomic_DNA"/>
</dbReference>
<evidence type="ECO:0000256" key="1">
    <source>
        <dbReference type="ARBA" id="ARBA00010255"/>
    </source>
</evidence>
<dbReference type="InterPro" id="IPR011992">
    <property type="entry name" value="EF-hand-dom_pair"/>
</dbReference>
<feature type="compositionally biased region" description="Polar residues" evidence="6">
    <location>
        <begin position="35"/>
        <end position="49"/>
    </location>
</feature>
<evidence type="ECO:0000256" key="6">
    <source>
        <dbReference type="SAM" id="MobiDB-lite"/>
    </source>
</evidence>
<dbReference type="FunFam" id="1.10.418.10:FF:000001">
    <property type="entry name" value="Actinin alpha 1"/>
    <property type="match status" value="1"/>
</dbReference>
<evidence type="ECO:0000256" key="5">
    <source>
        <dbReference type="ARBA" id="ARBA00023203"/>
    </source>
</evidence>
<evidence type="ECO:0000256" key="3">
    <source>
        <dbReference type="ARBA" id="ARBA00022737"/>
    </source>
</evidence>
<dbReference type="FunFam" id="1.20.58.60:FF:000005">
    <property type="entry name" value="Actinin alpha 1"/>
    <property type="match status" value="1"/>
</dbReference>
<dbReference type="SUPFAM" id="SSF47473">
    <property type="entry name" value="EF-hand"/>
    <property type="match status" value="1"/>
</dbReference>
<dbReference type="PROSITE" id="PS50222">
    <property type="entry name" value="EF_HAND_2"/>
    <property type="match status" value="1"/>
</dbReference>
<reference evidence="9 10" key="2">
    <citation type="journal article" date="2019" name="G3 (Bethesda)">
        <title>Hybrid Assembly of the Genome of the Entomopathogenic Nematode Steinernema carpocapsae Identifies the X-Chromosome.</title>
        <authorList>
            <person name="Serra L."/>
            <person name="Macchietto M."/>
            <person name="Macias-Munoz A."/>
            <person name="McGill C.J."/>
            <person name="Rodriguez I.M."/>
            <person name="Rodriguez B."/>
            <person name="Murad R."/>
            <person name="Mortazavi A."/>
        </authorList>
    </citation>
    <scope>NUCLEOTIDE SEQUENCE [LARGE SCALE GENOMIC DNA]</scope>
    <source>
        <strain evidence="9 10">ALL</strain>
    </source>
</reference>
<dbReference type="PROSITE" id="PS00019">
    <property type="entry name" value="ACTININ_1"/>
    <property type="match status" value="1"/>
</dbReference>
<dbReference type="InterPro" id="IPR014837">
    <property type="entry name" value="EF-hand_Ca_insen"/>
</dbReference>
<feature type="domain" description="Calponin-homology (CH)" evidence="7">
    <location>
        <begin position="119"/>
        <end position="223"/>
    </location>
</feature>
<evidence type="ECO:0000313" key="10">
    <source>
        <dbReference type="Proteomes" id="UP000298663"/>
    </source>
</evidence>
<keyword evidence="5" id="KW-0009">Actin-binding</keyword>
<keyword evidence="4" id="KW-0106">Calcium</keyword>
<dbReference type="GO" id="GO:0003779">
    <property type="term" value="F:actin binding"/>
    <property type="evidence" value="ECO:0007669"/>
    <property type="project" value="UniProtKB-KW"/>
</dbReference>
<keyword evidence="3" id="KW-0677">Repeat</keyword>
<dbReference type="PROSITE" id="PS50021">
    <property type="entry name" value="CH"/>
    <property type="match status" value="2"/>
</dbReference>
<dbReference type="FunFam" id="1.10.238.10:FF:000004">
    <property type="entry name" value="Actinin alpha 1"/>
    <property type="match status" value="1"/>
</dbReference>
<dbReference type="InterPro" id="IPR018159">
    <property type="entry name" value="Spectrin/alpha-actinin"/>
</dbReference>
<evidence type="ECO:0000313" key="9">
    <source>
        <dbReference type="EMBL" id="TKR70484.1"/>
    </source>
</evidence>
<dbReference type="CDD" id="cd21216">
    <property type="entry name" value="CH_ACTN_rpt2"/>
    <property type="match status" value="1"/>
</dbReference>
<dbReference type="GO" id="GO:0005509">
    <property type="term" value="F:calcium ion binding"/>
    <property type="evidence" value="ECO:0007669"/>
    <property type="project" value="InterPro"/>
</dbReference>
<dbReference type="InterPro" id="IPR002048">
    <property type="entry name" value="EF_hand_dom"/>
</dbReference>
<dbReference type="FunFam" id="1.20.58.60:FF:000004">
    <property type="entry name" value="Actinin alpha 1"/>
    <property type="match status" value="1"/>
</dbReference>
<proteinExistence type="inferred from homology"/>
<dbReference type="Pfam" id="PF00307">
    <property type="entry name" value="CH"/>
    <property type="match status" value="2"/>
</dbReference>
<feature type="domain" description="Calponin-homology (CH)" evidence="7">
    <location>
        <begin position="232"/>
        <end position="336"/>
    </location>
</feature>
<dbReference type="SMART" id="SM01184">
    <property type="entry name" value="efhand_Ca_insen"/>
    <property type="match status" value="1"/>
</dbReference>
<dbReference type="CDD" id="cd00051">
    <property type="entry name" value="EFh"/>
    <property type="match status" value="1"/>
</dbReference>
<dbReference type="SUPFAM" id="SSF47576">
    <property type="entry name" value="Calponin-homology domain, CH-domain"/>
    <property type="match status" value="1"/>
</dbReference>
<evidence type="ECO:0000259" key="8">
    <source>
        <dbReference type="PROSITE" id="PS50222"/>
    </source>
</evidence>
<name>A0A4U5MLZ8_STECR</name>
<dbReference type="PANTHER" id="PTHR11915">
    <property type="entry name" value="SPECTRIN/FILAMIN RELATED CYTOSKELETAL PROTEIN"/>
    <property type="match status" value="1"/>
</dbReference>
<dbReference type="Pfam" id="PF08726">
    <property type="entry name" value="EFhand_Ca_insen"/>
    <property type="match status" value="1"/>
</dbReference>
<dbReference type="AlphaFoldDB" id="A0A4U5MLZ8"/>
<gene>
    <name evidence="9" type="ORF">L596_022508</name>
</gene>
<keyword evidence="2" id="KW-0479">Metal-binding</keyword>
<organism evidence="9 10">
    <name type="scientific">Steinernema carpocapsae</name>
    <name type="common">Entomopathogenic nematode</name>
    <dbReference type="NCBI Taxonomy" id="34508"/>
    <lineage>
        <taxon>Eukaryota</taxon>
        <taxon>Metazoa</taxon>
        <taxon>Ecdysozoa</taxon>
        <taxon>Nematoda</taxon>
        <taxon>Chromadorea</taxon>
        <taxon>Rhabditida</taxon>
        <taxon>Tylenchina</taxon>
        <taxon>Panagrolaimomorpha</taxon>
        <taxon>Strongyloidoidea</taxon>
        <taxon>Steinernematidae</taxon>
        <taxon>Steinernema</taxon>
    </lineage>
</organism>
<feature type="region of interest" description="Disordered" evidence="6">
    <location>
        <begin position="32"/>
        <end position="70"/>
    </location>
</feature>
<accession>A0A4U5MLZ8</accession>
<dbReference type="FunFam" id="1.10.418.10:FF:000036">
    <property type="entry name" value="Actinin alpha 1"/>
    <property type="match status" value="1"/>
</dbReference>
<dbReference type="SMART" id="SM00150">
    <property type="entry name" value="SPEC"/>
    <property type="match status" value="2"/>
</dbReference>
<dbReference type="SMART" id="SM00033">
    <property type="entry name" value="CH"/>
    <property type="match status" value="2"/>
</dbReference>
<dbReference type="Pfam" id="PF00435">
    <property type="entry name" value="Spectrin"/>
    <property type="match status" value="3"/>
</dbReference>
<dbReference type="InterPro" id="IPR001715">
    <property type="entry name" value="CH_dom"/>
</dbReference>
<dbReference type="STRING" id="34508.A0A4U5MLZ8"/>
<dbReference type="InterPro" id="IPR002017">
    <property type="entry name" value="Spectrin_repeat"/>
</dbReference>
<dbReference type="Gene3D" id="1.20.58.60">
    <property type="match status" value="4"/>
</dbReference>
<dbReference type="Gene3D" id="1.10.238.10">
    <property type="entry name" value="EF-hand"/>
    <property type="match status" value="2"/>
</dbReference>
<sequence>MLHYQQQLDYEPHSPNFESAQPAKMTIREAMSPVPSATTRRFARFSSSTPPAAPPAENHSSVSPNSTEHFSFTGTHTMDAKAPLGTPQEMVPPHTPTCDHMQPEEEWDREGLLDPIWEQQQKKTFTAWCNSHLRKMDTSIEMIEEDFRDGLKLMLLLEVISGELMVSPERGRMIIHKVANINKALSFVESKGVPLVCIGAKEIADGNVKITLGLIWVIILRFAIQNISVGELSAKDGLLLWCQRKTSPYRNVSIENFHNSWRDGLAFCALIYRHRPDLLDYHKLSHDDPIYNLNLAFDIAEKHLDIPRMLDPELMVHTPDEKAIMTYVSSYYHYFLGMHKAETAANRICRVLNVNRENEQLMEDYETMASELIAWIRQWKPWLENRPENEVLSAVKNKLNQFRHYRRDEKPPRIAEKGGLETLFNTLQTKLRLSNRPAFLPKEGHLIKDINDAWEDLEHAETGFEEWVLNEIMRLETLEHLAEKFRRKCQTHEEWAKGKDEMLMSTDWKTARVDGIKALKKRHEAFESDLGSHQDRVENIAALAKELQNLRYPEIGPIQAKCRAICDQWDRIGSHSEDRCRLLDEMEQVGERLDQLHLDFAKQAAPFCNWLDGSREELADVVLVHKMEEVEKLMKAQEIFKSTISKAERQYQNLQSLDNELAQLVDRHNLNSELKSNPYTDIDINDVVRKWTEVKGLVPKRDQKLQEEYNRQKNNERLIKLFAEKANIVAPWLEQHLDRVVAIGLSPAGSLEGAVQELRQIHTSAKQFKTSVDELERINQEMQENYVYEHKGTRFSMETLRVGYETLLTSINKTISEIENQILMRDSKGIKEEQINEYRSSFNHFDKDREGLDEEQLKACLISVGYNIRNGAEGDDDMHRILNLLDPNRFGRVPFDAFLDFMTRETADMDTVEQMIESFQILAGGKDHITIEELRNELPPEQAEYCIRKMEIFHKADGFDYVAFSRTLYN</sequence>
<dbReference type="SUPFAM" id="SSF46966">
    <property type="entry name" value="Spectrin repeat"/>
    <property type="match status" value="4"/>
</dbReference>
<evidence type="ECO:0000256" key="4">
    <source>
        <dbReference type="ARBA" id="ARBA00022837"/>
    </source>
</evidence>
<comment type="caution">
    <text evidence="9">The sequence shown here is derived from an EMBL/GenBank/DDBJ whole genome shotgun (WGS) entry which is preliminary data.</text>
</comment>
<evidence type="ECO:0000256" key="2">
    <source>
        <dbReference type="ARBA" id="ARBA00022723"/>
    </source>
</evidence>
<dbReference type="InterPro" id="IPR036872">
    <property type="entry name" value="CH_dom_sf"/>
</dbReference>
<protein>
    <submittedName>
        <fullName evidence="9">Uncharacterized protein</fullName>
    </submittedName>
</protein>
<evidence type="ECO:0000259" key="7">
    <source>
        <dbReference type="PROSITE" id="PS50021"/>
    </source>
</evidence>
<dbReference type="Gene3D" id="1.10.418.10">
    <property type="entry name" value="Calponin-like domain"/>
    <property type="match status" value="2"/>
</dbReference>
<dbReference type="OrthoDB" id="10017054at2759"/>
<dbReference type="CDD" id="cd00176">
    <property type="entry name" value="SPEC"/>
    <property type="match status" value="2"/>
</dbReference>
<keyword evidence="10" id="KW-1185">Reference proteome</keyword>
<dbReference type="Proteomes" id="UP000298663">
    <property type="component" value="Unassembled WGS sequence"/>
</dbReference>
<reference evidence="9 10" key="1">
    <citation type="journal article" date="2015" name="Genome Biol.">
        <title>Comparative genomics of Steinernema reveals deeply conserved gene regulatory networks.</title>
        <authorList>
            <person name="Dillman A.R."/>
            <person name="Macchietto M."/>
            <person name="Porter C.F."/>
            <person name="Rogers A."/>
            <person name="Williams B."/>
            <person name="Antoshechkin I."/>
            <person name="Lee M.M."/>
            <person name="Goodwin Z."/>
            <person name="Lu X."/>
            <person name="Lewis E.E."/>
            <person name="Goodrich-Blair H."/>
            <person name="Stock S.P."/>
            <person name="Adams B.J."/>
            <person name="Sternberg P.W."/>
            <person name="Mortazavi A."/>
        </authorList>
    </citation>
    <scope>NUCLEOTIDE SEQUENCE [LARGE SCALE GENOMIC DNA]</scope>
    <source>
        <strain evidence="9 10">ALL</strain>
    </source>
</reference>
<feature type="domain" description="EF-hand" evidence="8">
    <location>
        <begin position="833"/>
        <end position="867"/>
    </location>
</feature>
<feature type="compositionally biased region" description="Polar residues" evidence="6">
    <location>
        <begin position="58"/>
        <end position="70"/>
    </location>
</feature>
<comment type="similarity">
    <text evidence="1">Belongs to the alpha-actinin family.</text>
</comment>
<dbReference type="InterPro" id="IPR001589">
    <property type="entry name" value="Actinin_actin-bd_CS"/>
</dbReference>
<dbReference type="CDD" id="cd21214">
    <property type="entry name" value="CH_ACTN_rpt1"/>
    <property type="match status" value="1"/>
</dbReference>